<dbReference type="RefSeq" id="WP_169380858.1">
    <property type="nucleotide sequence ID" value="NZ_JAAXLA010000012.1"/>
</dbReference>
<keyword evidence="3" id="KW-0489">Methyltransferase</keyword>
<name>A0ABX1S795_9PSEU</name>
<evidence type="ECO:0000313" key="4">
    <source>
        <dbReference type="Proteomes" id="UP000820669"/>
    </source>
</evidence>
<feature type="compositionally biased region" description="Low complexity" evidence="2">
    <location>
        <begin position="178"/>
        <end position="196"/>
    </location>
</feature>
<comment type="caution">
    <text evidence="3">The sequence shown here is derived from an EMBL/GenBank/DDBJ whole genome shotgun (WGS) entry which is preliminary data.</text>
</comment>
<keyword evidence="4" id="KW-1185">Reference proteome</keyword>
<gene>
    <name evidence="3" type="ORF">HF526_08800</name>
</gene>
<feature type="region of interest" description="Disordered" evidence="2">
    <location>
        <begin position="178"/>
        <end position="204"/>
    </location>
</feature>
<dbReference type="Gene3D" id="3.40.50.150">
    <property type="entry name" value="Vaccinia Virus protein VP39"/>
    <property type="match status" value="1"/>
</dbReference>
<dbReference type="Pfam" id="PF13489">
    <property type="entry name" value="Methyltransf_23"/>
    <property type="match status" value="1"/>
</dbReference>
<dbReference type="SUPFAM" id="SSF53335">
    <property type="entry name" value="S-adenosyl-L-methionine-dependent methyltransferases"/>
    <property type="match status" value="1"/>
</dbReference>
<evidence type="ECO:0000313" key="3">
    <source>
        <dbReference type="EMBL" id="NMH97406.1"/>
    </source>
</evidence>
<dbReference type="GO" id="GO:0008168">
    <property type="term" value="F:methyltransferase activity"/>
    <property type="evidence" value="ECO:0007669"/>
    <property type="project" value="UniProtKB-KW"/>
</dbReference>
<dbReference type="Proteomes" id="UP000820669">
    <property type="component" value="Unassembled WGS sequence"/>
</dbReference>
<keyword evidence="3" id="KW-0808">Transferase</keyword>
<evidence type="ECO:0000256" key="2">
    <source>
        <dbReference type="SAM" id="MobiDB-lite"/>
    </source>
</evidence>
<accession>A0ABX1S795</accession>
<organism evidence="3 4">
    <name type="scientific">Pseudonocardia acidicola</name>
    <dbReference type="NCBI Taxonomy" id="2724939"/>
    <lineage>
        <taxon>Bacteria</taxon>
        <taxon>Bacillati</taxon>
        <taxon>Actinomycetota</taxon>
        <taxon>Actinomycetes</taxon>
        <taxon>Pseudonocardiales</taxon>
        <taxon>Pseudonocardiaceae</taxon>
        <taxon>Pseudonocardia</taxon>
    </lineage>
</organism>
<protein>
    <submittedName>
        <fullName evidence="3">Methyltransferase domain-containing protein</fullName>
    </submittedName>
</protein>
<proteinExistence type="predicted"/>
<feature type="region of interest" description="Disordered" evidence="2">
    <location>
        <begin position="1"/>
        <end position="26"/>
    </location>
</feature>
<dbReference type="EMBL" id="JAAXLA010000012">
    <property type="protein sequence ID" value="NMH97406.1"/>
    <property type="molecule type" value="Genomic_DNA"/>
</dbReference>
<evidence type="ECO:0000256" key="1">
    <source>
        <dbReference type="SAM" id="Coils"/>
    </source>
</evidence>
<dbReference type="CDD" id="cd02440">
    <property type="entry name" value="AdoMet_MTases"/>
    <property type="match status" value="1"/>
</dbReference>
<reference evidence="3 4" key="1">
    <citation type="submission" date="2020-04" db="EMBL/GenBank/DDBJ databases">
        <authorList>
            <person name="Klaysubun C."/>
            <person name="Duangmal K."/>
            <person name="Lipun K."/>
        </authorList>
    </citation>
    <scope>NUCLEOTIDE SEQUENCE [LARGE SCALE GENOMIC DNA]</scope>
    <source>
        <strain evidence="3 4">K10HN5</strain>
    </source>
</reference>
<dbReference type="GO" id="GO:0032259">
    <property type="term" value="P:methylation"/>
    <property type="evidence" value="ECO:0007669"/>
    <property type="project" value="UniProtKB-KW"/>
</dbReference>
<keyword evidence="1" id="KW-0175">Coiled coil</keyword>
<sequence length="446" mass="47826">MNLPAELQEDTAGRLPGRRGEPPVTGPVARLRTAARRPGRVGPRIVALARRTAKRAAVATWRRVADADGRLAELQRGLADADGRFGELQRRLDEFAGRQVRAVVASAQIEANRINLELLKAEVRALQAELEELGMAFAPATGLAGAGTRFAEQREQVNAIERRVRQLDRTVLDLGRALASPGGPAAPARQPAAAPEPGRDHPAPVSASFNYVAFERRFRGAPEDVLRAQSERYADLLLAGLPPGMPVVDIGCGRGELLAELQQRGATVLGVDSAAAMVAEASERGVPVEQTDAVSFLHRTPPASVGAVFSAHLAEHLELDDLLEFVALSVSRLRPGGLFVAETPNPESLIVLGNSYVLDPTHVRPLHPALFSFLCESAGFRDVRLRFFSPAEAYHLPLLADEDALPGANTVNDALRRLNHVLFGPQEYAVVARTAAAGNDQPGGRR</sequence>
<feature type="coiled-coil region" evidence="1">
    <location>
        <begin position="109"/>
        <end position="170"/>
    </location>
</feature>
<dbReference type="InterPro" id="IPR029063">
    <property type="entry name" value="SAM-dependent_MTases_sf"/>
</dbReference>
<dbReference type="PANTHER" id="PTHR43861">
    <property type="entry name" value="TRANS-ACONITATE 2-METHYLTRANSFERASE-RELATED"/>
    <property type="match status" value="1"/>
</dbReference>